<reference evidence="2 3" key="1">
    <citation type="submission" date="2020-04" db="EMBL/GenBank/DDBJ databases">
        <title>Perkinsus chesapeaki whole genome sequence.</title>
        <authorList>
            <person name="Bogema D.R."/>
        </authorList>
    </citation>
    <scope>NUCLEOTIDE SEQUENCE [LARGE SCALE GENOMIC DNA]</scope>
    <source>
        <strain evidence="2">ATCC PRA-425</strain>
    </source>
</reference>
<evidence type="ECO:0000256" key="1">
    <source>
        <dbReference type="SAM" id="Phobius"/>
    </source>
</evidence>
<dbReference type="Proteomes" id="UP000591131">
    <property type="component" value="Unassembled WGS sequence"/>
</dbReference>
<dbReference type="AlphaFoldDB" id="A0A7J6L9A3"/>
<keyword evidence="1" id="KW-1133">Transmembrane helix</keyword>
<organism evidence="2 3">
    <name type="scientific">Perkinsus chesapeaki</name>
    <name type="common">Clam parasite</name>
    <name type="synonym">Perkinsus andrewsi</name>
    <dbReference type="NCBI Taxonomy" id="330153"/>
    <lineage>
        <taxon>Eukaryota</taxon>
        <taxon>Sar</taxon>
        <taxon>Alveolata</taxon>
        <taxon>Perkinsozoa</taxon>
        <taxon>Perkinsea</taxon>
        <taxon>Perkinsida</taxon>
        <taxon>Perkinsidae</taxon>
        <taxon>Perkinsus</taxon>
    </lineage>
</organism>
<proteinExistence type="predicted"/>
<comment type="caution">
    <text evidence="2">The sequence shown here is derived from an EMBL/GenBank/DDBJ whole genome shotgun (WGS) entry which is preliminary data.</text>
</comment>
<evidence type="ECO:0000313" key="2">
    <source>
        <dbReference type="EMBL" id="KAF4655739.1"/>
    </source>
</evidence>
<keyword evidence="3" id="KW-1185">Reference proteome</keyword>
<keyword evidence="1" id="KW-0812">Transmembrane</keyword>
<feature type="non-terminal residue" evidence="2">
    <location>
        <position position="132"/>
    </location>
</feature>
<dbReference type="EMBL" id="JAAPAO010000640">
    <property type="protein sequence ID" value="KAF4655739.1"/>
    <property type="molecule type" value="Genomic_DNA"/>
</dbReference>
<accession>A0A7J6L9A3</accession>
<gene>
    <name evidence="2" type="ORF">FOL47_009319</name>
</gene>
<evidence type="ECO:0000313" key="3">
    <source>
        <dbReference type="Proteomes" id="UP000591131"/>
    </source>
</evidence>
<sequence length="132" mass="14447">MSSFLTKCGLCGLLVSLIIGLFGFLSGDIVLTDVTGPVPVLGEGGYDVQDLVVPTATGTKLQILAWILGQWRGGRVIRRALLNGNHPESLRQLALQVDKRIPSLTMPIQRLSDEDFEKAKKYAAEERGELRQ</sequence>
<keyword evidence="1" id="KW-0472">Membrane</keyword>
<protein>
    <submittedName>
        <fullName evidence="2">Uncharacterized protein</fullName>
    </submittedName>
</protein>
<feature type="transmembrane region" description="Helical" evidence="1">
    <location>
        <begin position="51"/>
        <end position="69"/>
    </location>
</feature>
<name>A0A7J6L9A3_PERCH</name>